<protein>
    <submittedName>
        <fullName evidence="4">PAS fold-containing protein</fullName>
    </submittedName>
</protein>
<dbReference type="PANTHER" id="PTHR43156">
    <property type="entry name" value="STAGE II SPORULATION PROTEIN E-RELATED"/>
    <property type="match status" value="1"/>
</dbReference>
<evidence type="ECO:0000256" key="1">
    <source>
        <dbReference type="ARBA" id="ARBA00022801"/>
    </source>
</evidence>
<dbReference type="EMBL" id="FNDJ01000010">
    <property type="protein sequence ID" value="SDJ46090.1"/>
    <property type="molecule type" value="Genomic_DNA"/>
</dbReference>
<name>A0A1G8TZA6_9ACTN</name>
<dbReference type="Pfam" id="PF07228">
    <property type="entry name" value="SpoIIE"/>
    <property type="match status" value="1"/>
</dbReference>
<evidence type="ECO:0000259" key="2">
    <source>
        <dbReference type="SMART" id="SM00091"/>
    </source>
</evidence>
<dbReference type="InterPro" id="IPR000014">
    <property type="entry name" value="PAS"/>
</dbReference>
<dbReference type="STRING" id="633440.SAMN05421869_110315"/>
<dbReference type="PANTHER" id="PTHR43156:SF2">
    <property type="entry name" value="STAGE II SPORULATION PROTEIN E"/>
    <property type="match status" value="1"/>
</dbReference>
<accession>A0A1G8TZA6</accession>
<dbReference type="InterPro" id="IPR029016">
    <property type="entry name" value="GAF-like_dom_sf"/>
</dbReference>
<evidence type="ECO:0000313" key="4">
    <source>
        <dbReference type="EMBL" id="SDJ46090.1"/>
    </source>
</evidence>
<dbReference type="AlphaFoldDB" id="A0A1G8TZA6"/>
<feature type="domain" description="PAS" evidence="2">
    <location>
        <begin position="149"/>
        <end position="215"/>
    </location>
</feature>
<dbReference type="CDD" id="cd00130">
    <property type="entry name" value="PAS"/>
    <property type="match status" value="1"/>
</dbReference>
<dbReference type="SUPFAM" id="SSF55785">
    <property type="entry name" value="PYP-like sensor domain (PAS domain)"/>
    <property type="match status" value="2"/>
</dbReference>
<organism evidence="4 5">
    <name type="scientific">Nonomuraea jiangxiensis</name>
    <dbReference type="NCBI Taxonomy" id="633440"/>
    <lineage>
        <taxon>Bacteria</taxon>
        <taxon>Bacillati</taxon>
        <taxon>Actinomycetota</taxon>
        <taxon>Actinomycetes</taxon>
        <taxon>Streptosporangiales</taxon>
        <taxon>Streptosporangiaceae</taxon>
        <taxon>Nonomuraea</taxon>
    </lineage>
</organism>
<dbReference type="InterPro" id="IPR036457">
    <property type="entry name" value="PPM-type-like_dom_sf"/>
</dbReference>
<feature type="domain" description="PPM-type phosphatase" evidence="3">
    <location>
        <begin position="461"/>
        <end position="678"/>
    </location>
</feature>
<dbReference type="Gene3D" id="3.30.450.20">
    <property type="entry name" value="PAS domain"/>
    <property type="match status" value="2"/>
</dbReference>
<dbReference type="SMART" id="SM00091">
    <property type="entry name" value="PAS"/>
    <property type="match status" value="2"/>
</dbReference>
<dbReference type="GO" id="GO:0016791">
    <property type="term" value="F:phosphatase activity"/>
    <property type="evidence" value="ECO:0007669"/>
    <property type="project" value="TreeGrafter"/>
</dbReference>
<reference evidence="4 5" key="1">
    <citation type="submission" date="2016-10" db="EMBL/GenBank/DDBJ databases">
        <authorList>
            <person name="de Groot N.N."/>
        </authorList>
    </citation>
    <scope>NUCLEOTIDE SEQUENCE [LARGE SCALE GENOMIC DNA]</scope>
    <source>
        <strain evidence="4 5">CGMCC 4.6533</strain>
    </source>
</reference>
<keyword evidence="5" id="KW-1185">Reference proteome</keyword>
<dbReference type="InterPro" id="IPR035965">
    <property type="entry name" value="PAS-like_dom_sf"/>
</dbReference>
<keyword evidence="1" id="KW-0378">Hydrolase</keyword>
<dbReference type="Gene3D" id="3.30.450.40">
    <property type="match status" value="1"/>
</dbReference>
<dbReference type="Gene3D" id="3.60.40.10">
    <property type="entry name" value="PPM-type phosphatase domain"/>
    <property type="match status" value="1"/>
</dbReference>
<dbReference type="Pfam" id="PF08447">
    <property type="entry name" value="PAS_3"/>
    <property type="match status" value="1"/>
</dbReference>
<dbReference type="SUPFAM" id="SSF55781">
    <property type="entry name" value="GAF domain-like"/>
    <property type="match status" value="1"/>
</dbReference>
<dbReference type="Pfam" id="PF08448">
    <property type="entry name" value="PAS_4"/>
    <property type="match status" value="1"/>
</dbReference>
<gene>
    <name evidence="4" type="ORF">SAMN05421869_110315</name>
</gene>
<dbReference type="InterPro" id="IPR013655">
    <property type="entry name" value="PAS_fold_3"/>
</dbReference>
<dbReference type="InterPro" id="IPR052016">
    <property type="entry name" value="Bact_Sigma-Reg"/>
</dbReference>
<evidence type="ECO:0000259" key="3">
    <source>
        <dbReference type="SMART" id="SM00331"/>
    </source>
</evidence>
<dbReference type="Proteomes" id="UP000199202">
    <property type="component" value="Unassembled WGS sequence"/>
</dbReference>
<sequence>MTTMGEAADRTLSGLPFDVFDSAPVGVVATGGPDHRLVYANATFQEIAGERVLGLPIREALGDLHQQDYFGLIDWVLETGEPLSLRELPLDFGDRTRADGQRRYSISMSKIWLGADEAGVLLVVAKTAGQARRGGELDSIAEERRRFVLRYQSLMRVETQVVWVMAPLGQVAEPSPGWEQMTGQSWPEYSGEGWLRAVHPDDLPGVRDTWPEARLQGRWDHVVRLKLAGDGYRHVRTRAVPVIENGEVVEWVGTCADVEHEWQEEQRRKLLDQAAAATADIGGLDEVLGMLCHVLMPSVLDGIGIYLVPDFDGQPPEPLVAERFVSIVREGLGPEPQPGTVRFGPRTAFVQAVRTRRPVHRIFPPGDFPPDLAPPGADEWFRSAKANSIALVPVIVDGAVAAVLDAVICGSREPIGPADVDLLGRMLDHAHAHLSNAMRFQRTQRVALALQNCLLPDPPDVPEMEITARYRPSATAVEIGGDWYDSFLLPDGATILTIGDVGGHDLAAAVTMSQLRNMLRGLAMDRREPPGDILRRLNVATEALYGDGTATCILARLEGPENGEWRLEYSVAGHPPPLLVTYEGEGRFLEGALNPLLGYGNDQPRTSAVAMLPPRGTLLFYTDGLVERPGENLDDGLERLRRHAESLARAPIDDFSDQVLARMPIARKDDIAMIAVRLPEIQDRPLTGSIKLPDDPL</sequence>
<dbReference type="SMART" id="SM00331">
    <property type="entry name" value="PP2C_SIG"/>
    <property type="match status" value="1"/>
</dbReference>
<dbReference type="InterPro" id="IPR013656">
    <property type="entry name" value="PAS_4"/>
</dbReference>
<proteinExistence type="predicted"/>
<feature type="domain" description="PAS" evidence="2">
    <location>
        <begin position="14"/>
        <end position="82"/>
    </location>
</feature>
<evidence type="ECO:0000313" key="5">
    <source>
        <dbReference type="Proteomes" id="UP000199202"/>
    </source>
</evidence>
<dbReference type="InterPro" id="IPR001932">
    <property type="entry name" value="PPM-type_phosphatase-like_dom"/>
</dbReference>